<dbReference type="PRINTS" id="PR00449">
    <property type="entry name" value="RASTRNSFRMNG"/>
</dbReference>
<dbReference type="PANTHER" id="PTHR42714">
    <property type="entry name" value="TRNA MODIFICATION GTPASE GTPBP3"/>
    <property type="match status" value="1"/>
</dbReference>
<feature type="transmembrane region" description="Helical" evidence="5">
    <location>
        <begin position="405"/>
        <end position="424"/>
    </location>
</feature>
<dbReference type="EMBL" id="JBBFGL010000006">
    <property type="protein sequence ID" value="MEJ5196117.1"/>
    <property type="molecule type" value="Genomic_DNA"/>
</dbReference>
<dbReference type="InterPro" id="IPR006073">
    <property type="entry name" value="GTP-bd"/>
</dbReference>
<name>A0AB35Y7P4_9FIRM</name>
<dbReference type="Gene3D" id="3.40.50.300">
    <property type="entry name" value="P-loop containing nucleotide triphosphate hydrolases"/>
    <property type="match status" value="1"/>
</dbReference>
<evidence type="ECO:0000256" key="2">
    <source>
        <dbReference type="ARBA" id="ARBA00022692"/>
    </source>
</evidence>
<keyword evidence="3 5" id="KW-1133">Transmembrane helix</keyword>
<dbReference type="InterPro" id="IPR027417">
    <property type="entry name" value="P-loop_NTPase"/>
</dbReference>
<feature type="domain" description="G" evidence="6">
    <location>
        <begin position="65"/>
        <end position="192"/>
    </location>
</feature>
<dbReference type="Pfam" id="PF01926">
    <property type="entry name" value="MMR_HSR1"/>
    <property type="match status" value="1"/>
</dbReference>
<comment type="caution">
    <text evidence="7">The sequence shown here is derived from an EMBL/GenBank/DDBJ whole genome shotgun (WGS) entry which is preliminary data.</text>
</comment>
<keyword evidence="4 5" id="KW-0472">Membrane</keyword>
<sequence length="443" mass="48882">MKDDSMKIEQRLQNMKNFYTKVGDLLDNLPDAIPEKARQKIRDTILGDEELKNLMDGVDSHRPPRIFLIGRTGVGKSSLINALCSAYVAPVSDTRSCTETAQTYQCKDGERTLMEILDTRGIAESDNLNAEISAEDMLINQVKEFSPDVAIFMLNCTHRDDVDSDVNFLKKLSESYAQAYNMRLPIVAVVNKCDEMAPSRLKNPNEYTESKTKKIAEQVQHYKEIIVKNNLKIDDIIAVSSLIDWMTADGTEIDADSIESLPVSDIENLQIAFDGRYHIEELLNILEKAILDFSARMGLRMALKLQEVVRRIANQLNKSFSAMSATVALSPIPISDIYILLLLQGILVCLIASLSGRDISLDTAKEFVLSMGGIAGAGYGFRLLAQQASKILNVFWAGSGSAVSASIAALGTSAIGKAAIAYYIDDKTIEEAKSTFEASRKED</sequence>
<proteinExistence type="predicted"/>
<feature type="transmembrane region" description="Helical" evidence="5">
    <location>
        <begin position="367"/>
        <end position="385"/>
    </location>
</feature>
<accession>A0AB35Y7P4</accession>
<organism evidence="7 8">
    <name type="scientific">Faecalibacterium wellingii</name>
    <dbReference type="NCBI Taxonomy" id="2929491"/>
    <lineage>
        <taxon>Bacteria</taxon>
        <taxon>Bacillati</taxon>
        <taxon>Bacillota</taxon>
        <taxon>Clostridia</taxon>
        <taxon>Eubacteriales</taxon>
        <taxon>Oscillospiraceae</taxon>
        <taxon>Faecalibacterium</taxon>
    </lineage>
</organism>
<comment type="subcellular location">
    <subcellularLocation>
        <location evidence="1">Membrane</location>
        <topology evidence="1">Multi-pass membrane protein</topology>
    </subcellularLocation>
</comment>
<dbReference type="GO" id="GO:0016020">
    <property type="term" value="C:membrane"/>
    <property type="evidence" value="ECO:0007669"/>
    <property type="project" value="UniProtKB-SubCell"/>
</dbReference>
<reference evidence="7" key="1">
    <citation type="submission" date="2024-03" db="EMBL/GenBank/DDBJ databases">
        <authorList>
            <person name="Plomp N."/>
            <person name="Harmsen H.J."/>
        </authorList>
    </citation>
    <scope>NUCLEOTIDE SEQUENCE</scope>
    <source>
        <strain evidence="7">HTF-128</strain>
    </source>
</reference>
<evidence type="ECO:0000313" key="8">
    <source>
        <dbReference type="Proteomes" id="UP001373196"/>
    </source>
</evidence>
<dbReference type="GO" id="GO:0002098">
    <property type="term" value="P:tRNA wobble uridine modification"/>
    <property type="evidence" value="ECO:0007669"/>
    <property type="project" value="TreeGrafter"/>
</dbReference>
<dbReference type="InterPro" id="IPR021147">
    <property type="entry name" value="DUF697"/>
</dbReference>
<evidence type="ECO:0000256" key="5">
    <source>
        <dbReference type="SAM" id="Phobius"/>
    </source>
</evidence>
<dbReference type="PANTHER" id="PTHR42714:SF2">
    <property type="entry name" value="TRNA MODIFICATION GTPASE GTPBP3, MITOCHONDRIAL"/>
    <property type="match status" value="1"/>
</dbReference>
<keyword evidence="2 5" id="KW-0812">Transmembrane</keyword>
<dbReference type="GO" id="GO:0005525">
    <property type="term" value="F:GTP binding"/>
    <property type="evidence" value="ECO:0007669"/>
    <property type="project" value="InterPro"/>
</dbReference>
<gene>
    <name evidence="7" type="ORF">WF834_07985</name>
</gene>
<dbReference type="GO" id="GO:0005829">
    <property type="term" value="C:cytosol"/>
    <property type="evidence" value="ECO:0007669"/>
    <property type="project" value="TreeGrafter"/>
</dbReference>
<dbReference type="Pfam" id="PF05128">
    <property type="entry name" value="DUF697"/>
    <property type="match status" value="1"/>
</dbReference>
<dbReference type="RefSeq" id="WP_339395506.1">
    <property type="nucleotide sequence ID" value="NZ_JBBFGL010000006.1"/>
</dbReference>
<dbReference type="SUPFAM" id="SSF52540">
    <property type="entry name" value="P-loop containing nucleoside triphosphate hydrolases"/>
    <property type="match status" value="1"/>
</dbReference>
<evidence type="ECO:0000256" key="4">
    <source>
        <dbReference type="ARBA" id="ARBA00023136"/>
    </source>
</evidence>
<protein>
    <submittedName>
        <fullName evidence="7">GTPase</fullName>
    </submittedName>
</protein>
<dbReference type="GO" id="GO:0030488">
    <property type="term" value="P:tRNA methylation"/>
    <property type="evidence" value="ECO:0007669"/>
    <property type="project" value="TreeGrafter"/>
</dbReference>
<evidence type="ECO:0000259" key="6">
    <source>
        <dbReference type="Pfam" id="PF01926"/>
    </source>
</evidence>
<dbReference type="Proteomes" id="UP001373196">
    <property type="component" value="Unassembled WGS sequence"/>
</dbReference>
<evidence type="ECO:0000313" key="7">
    <source>
        <dbReference type="EMBL" id="MEJ5196117.1"/>
    </source>
</evidence>
<dbReference type="AlphaFoldDB" id="A0AB35Y7P4"/>
<evidence type="ECO:0000256" key="3">
    <source>
        <dbReference type="ARBA" id="ARBA00022989"/>
    </source>
</evidence>
<evidence type="ECO:0000256" key="1">
    <source>
        <dbReference type="ARBA" id="ARBA00004141"/>
    </source>
</evidence>
<dbReference type="CDD" id="cd00882">
    <property type="entry name" value="Ras_like_GTPase"/>
    <property type="match status" value="1"/>
</dbReference>
<feature type="transmembrane region" description="Helical" evidence="5">
    <location>
        <begin position="337"/>
        <end position="355"/>
    </location>
</feature>